<feature type="transmembrane region" description="Helical" evidence="1">
    <location>
        <begin position="93"/>
        <end position="113"/>
    </location>
</feature>
<evidence type="ECO:0000256" key="1">
    <source>
        <dbReference type="SAM" id="Phobius"/>
    </source>
</evidence>
<evidence type="ECO:0000313" key="3">
    <source>
        <dbReference type="Proteomes" id="UP001152747"/>
    </source>
</evidence>
<feature type="transmembrane region" description="Helical" evidence="1">
    <location>
        <begin position="12"/>
        <end position="30"/>
    </location>
</feature>
<keyword evidence="3" id="KW-1185">Reference proteome</keyword>
<dbReference type="AlphaFoldDB" id="A0A9P1INV4"/>
<organism evidence="2 3">
    <name type="scientific">Caenorhabditis angaria</name>
    <dbReference type="NCBI Taxonomy" id="860376"/>
    <lineage>
        <taxon>Eukaryota</taxon>
        <taxon>Metazoa</taxon>
        <taxon>Ecdysozoa</taxon>
        <taxon>Nematoda</taxon>
        <taxon>Chromadorea</taxon>
        <taxon>Rhabditida</taxon>
        <taxon>Rhabditina</taxon>
        <taxon>Rhabditomorpha</taxon>
        <taxon>Rhabditoidea</taxon>
        <taxon>Rhabditidae</taxon>
        <taxon>Peloderinae</taxon>
        <taxon>Caenorhabditis</taxon>
    </lineage>
</organism>
<feature type="transmembrane region" description="Helical" evidence="1">
    <location>
        <begin position="61"/>
        <end position="86"/>
    </location>
</feature>
<protein>
    <submittedName>
        <fullName evidence="2">Uncharacterized protein</fullName>
    </submittedName>
</protein>
<keyword evidence="1" id="KW-0812">Transmembrane</keyword>
<name>A0A9P1INV4_9PELO</name>
<gene>
    <name evidence="2" type="ORF">CAMP_LOCUS10123</name>
</gene>
<feature type="transmembrane region" description="Helical" evidence="1">
    <location>
        <begin position="137"/>
        <end position="167"/>
    </location>
</feature>
<evidence type="ECO:0000313" key="2">
    <source>
        <dbReference type="EMBL" id="CAI5447486.1"/>
    </source>
</evidence>
<accession>A0A9P1INV4</accession>
<sequence>MVMKRRFFDIESIFFAVVHVFTALLTSYFHHVDYTQKSQLFFMAALKTDGEVREFLQEINFYWYFVTAAVIFSYLQFFCCFCYIYNYFNVEPFMMVIVAMFQSFCYTLIYKMLSIHHEKAEKLKKISPHAKRFDVNLVYVMIPLTIIFLAISIFTVLFYTLCVYIVCTKSKRIDKKK</sequence>
<proteinExistence type="predicted"/>
<reference evidence="2" key="1">
    <citation type="submission" date="2022-11" db="EMBL/GenBank/DDBJ databases">
        <authorList>
            <person name="Kikuchi T."/>
        </authorList>
    </citation>
    <scope>NUCLEOTIDE SEQUENCE</scope>
    <source>
        <strain evidence="2">PS1010</strain>
    </source>
</reference>
<dbReference type="EMBL" id="CANHGI010000004">
    <property type="protein sequence ID" value="CAI5447486.1"/>
    <property type="molecule type" value="Genomic_DNA"/>
</dbReference>
<keyword evidence="1" id="KW-1133">Transmembrane helix</keyword>
<dbReference type="Proteomes" id="UP001152747">
    <property type="component" value="Unassembled WGS sequence"/>
</dbReference>
<keyword evidence="1" id="KW-0472">Membrane</keyword>
<comment type="caution">
    <text evidence="2">The sequence shown here is derived from an EMBL/GenBank/DDBJ whole genome shotgun (WGS) entry which is preliminary data.</text>
</comment>